<evidence type="ECO:0000256" key="1">
    <source>
        <dbReference type="SAM" id="MobiDB-lite"/>
    </source>
</evidence>
<protein>
    <submittedName>
        <fullName evidence="2">CotD family spore coat protein</fullName>
    </submittedName>
</protein>
<dbReference type="EMBL" id="CP162599">
    <property type="protein sequence ID" value="XDK34082.1"/>
    <property type="molecule type" value="Genomic_DNA"/>
</dbReference>
<keyword evidence="2" id="KW-0167">Capsid protein</keyword>
<evidence type="ECO:0000313" key="2">
    <source>
        <dbReference type="EMBL" id="XDK34082.1"/>
    </source>
</evidence>
<gene>
    <name evidence="2" type="ORF">AB4Y30_06965</name>
</gene>
<feature type="region of interest" description="Disordered" evidence="1">
    <location>
        <begin position="1"/>
        <end position="30"/>
    </location>
</feature>
<dbReference type="InterPro" id="IPR020108">
    <property type="entry name" value="Spore_coat_CotD"/>
</dbReference>
<reference evidence="2" key="1">
    <citation type="submission" date="2024-07" db="EMBL/GenBank/DDBJ databases">
        <title>Halotolerant mesophilic bacterium Ornithinibacillus sp. 4-3, sp. nov., isolated from soil.</title>
        <authorList>
            <person name="Sidarenka A.V."/>
            <person name="Guliayeva D.E."/>
            <person name="Leanovich S.I."/>
            <person name="Hileuskaya K.S."/>
            <person name="Akhremchuk A.E."/>
            <person name="Sikolenko M.A."/>
            <person name="Valentovich L.N."/>
        </authorList>
    </citation>
    <scope>NUCLEOTIDE SEQUENCE</scope>
    <source>
        <strain evidence="2">4-3</strain>
    </source>
</reference>
<dbReference type="Pfam" id="PF11122">
    <property type="entry name" value="Spore-coat_CotD"/>
    <property type="match status" value="1"/>
</dbReference>
<name>A0AB39HQ66_9BACI</name>
<sequence>MFFNDNVRGSRGCGCNNNERPENDNTQVSPTETVVNTRTKKRVVRHIHPTEVINVNRTVIRNEHFYPVTEREVNETVVEDYDCGSDINNPRCRRRGSGNTGNNNNNSCGCKNHRCNCRNR</sequence>
<keyword evidence="2" id="KW-0946">Virion</keyword>
<dbReference type="RefSeq" id="WP_368654759.1">
    <property type="nucleotide sequence ID" value="NZ_CP162599.1"/>
</dbReference>
<dbReference type="AlphaFoldDB" id="A0AB39HQ66"/>
<accession>A0AB39HQ66</accession>
<proteinExistence type="predicted"/>
<organism evidence="2">
    <name type="scientific">Ornithinibacillus sp. 4-3</name>
    <dbReference type="NCBI Taxonomy" id="3231488"/>
    <lineage>
        <taxon>Bacteria</taxon>
        <taxon>Bacillati</taxon>
        <taxon>Bacillota</taxon>
        <taxon>Bacilli</taxon>
        <taxon>Bacillales</taxon>
        <taxon>Bacillaceae</taxon>
        <taxon>Ornithinibacillus</taxon>
    </lineage>
</organism>